<protein>
    <submittedName>
        <fullName evidence="2">Hemerythrin</fullName>
    </submittedName>
</protein>
<dbReference type="Gene3D" id="1.20.120.520">
    <property type="entry name" value="nmb1532 protein domain like"/>
    <property type="match status" value="1"/>
</dbReference>
<organism evidence="2 3">
    <name type="scientific">Thiopseudomonas alkaliphila</name>
    <dbReference type="NCBI Taxonomy" id="1697053"/>
    <lineage>
        <taxon>Bacteria</taxon>
        <taxon>Pseudomonadati</taxon>
        <taxon>Pseudomonadota</taxon>
        <taxon>Gammaproteobacteria</taxon>
        <taxon>Pseudomonadales</taxon>
        <taxon>Pseudomonadaceae</taxon>
        <taxon>Thiopseudomonas</taxon>
    </lineage>
</organism>
<reference evidence="2 3" key="1">
    <citation type="journal article" date="2015" name="Genome Announc.">
        <title>Genome Sequences of Oblitimonas alkaliphila gen. nov. sp. nov. (Proposed), a Novel Bacterium of the Pseudomonadaceae Family.</title>
        <authorList>
            <person name="Lauer A.C."/>
            <person name="Nicholson A.C."/>
            <person name="Humrighouse B.W."/>
            <person name="Emery B."/>
            <person name="Drobish A."/>
            <person name="Juieng P."/>
            <person name="Loparev V."/>
            <person name="McQuiston J.R."/>
        </authorList>
    </citation>
    <scope>NUCLEOTIDE SEQUENCE [LARGE SCALE GENOMIC DNA]</scope>
    <source>
        <strain evidence="2 3">E5571</strain>
    </source>
</reference>
<dbReference type="PANTHER" id="PTHR35585:SF1">
    <property type="entry name" value="HHE DOMAIN PROTEIN (AFU_ORTHOLOGUE AFUA_4G00730)"/>
    <property type="match status" value="1"/>
</dbReference>
<dbReference type="AlphaFoldDB" id="A0A0K1XGQ2"/>
<evidence type="ECO:0000259" key="1">
    <source>
        <dbReference type="Pfam" id="PF01814"/>
    </source>
</evidence>
<evidence type="ECO:0000313" key="3">
    <source>
        <dbReference type="Proteomes" id="UP000063953"/>
    </source>
</evidence>
<dbReference type="InterPro" id="IPR012312">
    <property type="entry name" value="Hemerythrin-like"/>
</dbReference>
<sequence>MNSFTALRESHDIQRELCAKVTNTQGESSERDSLFQQLVRELKAHARAEERFFYLPLMEYDQGVDLSRHAIAEHHEMDELIEQLQATEYSSPTWLVYAKQLSDLVVHHLQEEEHRFFQMAGKLLSAEEKVQLVKGYNQDYQNGLQEF</sequence>
<dbReference type="EMBL" id="CP012365">
    <property type="protein sequence ID" value="AKX60362.1"/>
    <property type="molecule type" value="Genomic_DNA"/>
</dbReference>
<proteinExistence type="predicted"/>
<keyword evidence="3" id="KW-1185">Reference proteome</keyword>
<dbReference type="Proteomes" id="UP000063953">
    <property type="component" value="Chromosome"/>
</dbReference>
<dbReference type="Pfam" id="PF01814">
    <property type="entry name" value="Hemerythrin"/>
    <property type="match status" value="1"/>
</dbReference>
<feature type="domain" description="Hemerythrin-like" evidence="1">
    <location>
        <begin position="5"/>
        <end position="120"/>
    </location>
</feature>
<accession>A0A0K1XGQ2</accession>
<gene>
    <name evidence="2" type="ORF">AKN88_10785</name>
</gene>
<evidence type="ECO:0000313" key="2">
    <source>
        <dbReference type="EMBL" id="AKX60362.1"/>
    </source>
</evidence>
<name>A0A0K1XGQ2_9GAMM</name>
<dbReference type="RefSeq" id="WP_053101662.1">
    <property type="nucleotide sequence ID" value="NZ_CP012365.1"/>
</dbReference>
<dbReference type="PANTHER" id="PTHR35585">
    <property type="entry name" value="HHE DOMAIN PROTEIN (AFU_ORTHOLOGUE AFUA_4G00730)"/>
    <property type="match status" value="1"/>
</dbReference>
<dbReference type="CDD" id="cd12108">
    <property type="entry name" value="Hr-like"/>
    <property type="match status" value="1"/>
</dbReference>
<dbReference type="STRING" id="1697053.AKN87_01120"/>
<dbReference type="PATRIC" id="fig|1698449.3.peg.2171"/>